<keyword evidence="7" id="KW-1185">Reference proteome</keyword>
<dbReference type="Pfam" id="PF00005">
    <property type="entry name" value="ABC_tran"/>
    <property type="match status" value="1"/>
</dbReference>
<keyword evidence="2" id="KW-0677">Repeat</keyword>
<evidence type="ECO:0000259" key="5">
    <source>
        <dbReference type="PROSITE" id="PS50893"/>
    </source>
</evidence>
<keyword evidence="4" id="KW-0067">ATP-binding</keyword>
<evidence type="ECO:0000256" key="3">
    <source>
        <dbReference type="ARBA" id="ARBA00022741"/>
    </source>
</evidence>
<dbReference type="PANTHER" id="PTHR43790">
    <property type="entry name" value="CARBOHYDRATE TRANSPORT ATP-BINDING PROTEIN MG119-RELATED"/>
    <property type="match status" value="1"/>
</dbReference>
<keyword evidence="6" id="KW-0762">Sugar transport</keyword>
<dbReference type="RefSeq" id="WP_182485182.1">
    <property type="nucleotide sequence ID" value="NZ_JACGWU010000007.1"/>
</dbReference>
<comment type="caution">
    <text evidence="6">The sequence shown here is derived from an EMBL/GenBank/DDBJ whole genome shotgun (WGS) entry which is preliminary data.</text>
</comment>
<evidence type="ECO:0000313" key="7">
    <source>
        <dbReference type="Proteomes" id="UP000524237"/>
    </source>
</evidence>
<dbReference type="PROSITE" id="PS50893">
    <property type="entry name" value="ABC_TRANSPORTER_2"/>
    <property type="match status" value="2"/>
</dbReference>
<dbReference type="SMART" id="SM00382">
    <property type="entry name" value="AAA"/>
    <property type="match status" value="1"/>
</dbReference>
<feature type="domain" description="ABC transporter" evidence="5">
    <location>
        <begin position="12"/>
        <end position="244"/>
    </location>
</feature>
<keyword evidence="3" id="KW-0547">Nucleotide-binding</keyword>
<reference evidence="6 7" key="1">
    <citation type="submission" date="2020-07" db="EMBL/GenBank/DDBJ databases">
        <title>Sequencing the genomes of 1000 actinobacteria strains.</title>
        <authorList>
            <person name="Klenk H.-P."/>
        </authorList>
    </citation>
    <scope>NUCLEOTIDE SEQUENCE [LARGE SCALE GENOMIC DNA]</scope>
    <source>
        <strain evidence="6 7">DSM 23737</strain>
    </source>
</reference>
<sequence>MSLASAVVAPRLEFRNLTVDFGATRALNAITASIQPGEIVGLLGHNGAGKTTLFNVVAGANPATSGTFLLGYEEISQKITPREIASKGVTVLYQDPALTGNLSVLDNLYLAQLAPFSRPDRAQAAAALERVGSDLDLDQLVDTLSLGERQLVALARGLLGKDMKVLLLDEPTAALGLKETEALHSLIRKFAKEGVAVVYVSHRLPDILQVCQRIIILSAGEIVADGPVTDYDARKLARALAPGLLEVERSELVLGQALLSVKHAGTPLSFREGEVVGLFGMAGGEQFAILERLFGLKGKYSTVLSGLLLEVSNPLSAMKQGIHLVPADREKDGLISGMSAAENTFLPWYRTIAGRGWWVSRDTGNADYDSARERLNILGPTRASTIDQFSGGNRQKHLIARWMFVKRPKILLLAQPTQGVDVGAKADIVRAVRAMAAQGTIVIVASAESDEIASICDRSYILFHDHVRERTAAKGFDEQLLADLLDLAQPQPHSQPDLLQKN</sequence>
<dbReference type="InterPro" id="IPR050107">
    <property type="entry name" value="ABC_carbohydrate_import_ATPase"/>
</dbReference>
<dbReference type="SUPFAM" id="SSF52540">
    <property type="entry name" value="P-loop containing nucleoside triphosphate hydrolases"/>
    <property type="match status" value="2"/>
</dbReference>
<dbReference type="GO" id="GO:0005524">
    <property type="term" value="F:ATP binding"/>
    <property type="evidence" value="ECO:0007669"/>
    <property type="project" value="UniProtKB-KW"/>
</dbReference>
<dbReference type="InterPro" id="IPR003593">
    <property type="entry name" value="AAA+_ATPase"/>
</dbReference>
<accession>A0A7W3PPS6</accession>
<organism evidence="6 7">
    <name type="scientific">Alpinimonas psychrophila</name>
    <dbReference type="NCBI Taxonomy" id="748908"/>
    <lineage>
        <taxon>Bacteria</taxon>
        <taxon>Bacillati</taxon>
        <taxon>Actinomycetota</taxon>
        <taxon>Actinomycetes</taxon>
        <taxon>Micrococcales</taxon>
        <taxon>Microbacteriaceae</taxon>
        <taxon>Alpinimonas</taxon>
    </lineage>
</organism>
<evidence type="ECO:0000313" key="6">
    <source>
        <dbReference type="EMBL" id="MBA8829755.1"/>
    </source>
</evidence>
<dbReference type="PANTHER" id="PTHR43790:SF9">
    <property type="entry name" value="GALACTOFURANOSE TRANSPORTER ATP-BINDING PROTEIN YTFR"/>
    <property type="match status" value="1"/>
</dbReference>
<dbReference type="PROSITE" id="PS00211">
    <property type="entry name" value="ABC_TRANSPORTER_1"/>
    <property type="match status" value="1"/>
</dbReference>
<dbReference type="Proteomes" id="UP000524237">
    <property type="component" value="Unassembled WGS sequence"/>
</dbReference>
<evidence type="ECO:0000256" key="1">
    <source>
        <dbReference type="ARBA" id="ARBA00022448"/>
    </source>
</evidence>
<protein>
    <submittedName>
        <fullName evidence="6">ABC-type sugar transport system ATPase subunit</fullName>
    </submittedName>
</protein>
<dbReference type="AlphaFoldDB" id="A0A7W3PPS6"/>
<evidence type="ECO:0000256" key="4">
    <source>
        <dbReference type="ARBA" id="ARBA00022840"/>
    </source>
</evidence>
<gene>
    <name evidence="6" type="ORF">FB555_001871</name>
</gene>
<keyword evidence="1" id="KW-0813">Transport</keyword>
<feature type="domain" description="ABC transporter" evidence="5">
    <location>
        <begin position="247"/>
        <end position="489"/>
    </location>
</feature>
<evidence type="ECO:0000256" key="2">
    <source>
        <dbReference type="ARBA" id="ARBA00022737"/>
    </source>
</evidence>
<proteinExistence type="predicted"/>
<dbReference type="InterPro" id="IPR017871">
    <property type="entry name" value="ABC_transporter-like_CS"/>
</dbReference>
<dbReference type="EMBL" id="JACGWU010000007">
    <property type="protein sequence ID" value="MBA8829755.1"/>
    <property type="molecule type" value="Genomic_DNA"/>
</dbReference>
<dbReference type="GO" id="GO:0016887">
    <property type="term" value="F:ATP hydrolysis activity"/>
    <property type="evidence" value="ECO:0007669"/>
    <property type="project" value="InterPro"/>
</dbReference>
<dbReference type="InterPro" id="IPR003439">
    <property type="entry name" value="ABC_transporter-like_ATP-bd"/>
</dbReference>
<dbReference type="InterPro" id="IPR027417">
    <property type="entry name" value="P-loop_NTPase"/>
</dbReference>
<name>A0A7W3PPS6_9MICO</name>
<dbReference type="Gene3D" id="3.40.50.300">
    <property type="entry name" value="P-loop containing nucleotide triphosphate hydrolases"/>
    <property type="match status" value="2"/>
</dbReference>